<evidence type="ECO:0000256" key="1">
    <source>
        <dbReference type="ARBA" id="ARBA00001974"/>
    </source>
</evidence>
<dbReference type="Pfam" id="PF01593">
    <property type="entry name" value="Amino_oxidase"/>
    <property type="match status" value="1"/>
</dbReference>
<dbReference type="InterPro" id="IPR001613">
    <property type="entry name" value="Flavin_amine_oxidase"/>
</dbReference>
<dbReference type="InterPro" id="IPR050703">
    <property type="entry name" value="Flavin_MAO"/>
</dbReference>
<dbReference type="Gene3D" id="1.10.405.10">
    <property type="entry name" value="Guanine Nucleotide Dissociation Inhibitor, domain 1"/>
    <property type="match status" value="1"/>
</dbReference>
<feature type="domain" description="Amine oxidase" evidence="5">
    <location>
        <begin position="63"/>
        <end position="475"/>
    </location>
</feature>
<dbReference type="Gene3D" id="3.90.660.10">
    <property type="match status" value="1"/>
</dbReference>
<gene>
    <name evidence="6" type="ORF">GCM10022233_07490</name>
</gene>
<dbReference type="PROSITE" id="PS51318">
    <property type="entry name" value="TAT"/>
    <property type="match status" value="1"/>
</dbReference>
<dbReference type="PANTHER" id="PTHR43563">
    <property type="entry name" value="AMINE OXIDASE"/>
    <property type="match status" value="1"/>
</dbReference>
<dbReference type="Gene3D" id="3.50.50.60">
    <property type="entry name" value="FAD/NAD(P)-binding domain"/>
    <property type="match status" value="1"/>
</dbReference>
<dbReference type="EMBL" id="BAAAZY010000003">
    <property type="protein sequence ID" value="GAA4041253.1"/>
    <property type="molecule type" value="Genomic_DNA"/>
</dbReference>
<comment type="caution">
    <text evidence="6">The sequence shown here is derived from an EMBL/GenBank/DDBJ whole genome shotgun (WGS) entry which is preliminary data.</text>
</comment>
<keyword evidence="3" id="KW-0560">Oxidoreductase</keyword>
<evidence type="ECO:0000256" key="3">
    <source>
        <dbReference type="ARBA" id="ARBA00023002"/>
    </source>
</evidence>
<reference evidence="7" key="1">
    <citation type="journal article" date="2019" name="Int. J. Syst. Evol. Microbiol.">
        <title>The Global Catalogue of Microorganisms (GCM) 10K type strain sequencing project: providing services to taxonomists for standard genome sequencing and annotation.</title>
        <authorList>
            <consortium name="The Broad Institute Genomics Platform"/>
            <consortium name="The Broad Institute Genome Sequencing Center for Infectious Disease"/>
            <person name="Wu L."/>
            <person name="Ma J."/>
        </authorList>
    </citation>
    <scope>NUCLEOTIDE SEQUENCE [LARGE SCALE GENOMIC DNA]</scope>
    <source>
        <strain evidence="7">JCM 16925</strain>
    </source>
</reference>
<feature type="region of interest" description="Disordered" evidence="4">
    <location>
        <begin position="1"/>
        <end position="20"/>
    </location>
</feature>
<organism evidence="6 7">
    <name type="scientific">Streptomyces shaanxiensis</name>
    <dbReference type="NCBI Taxonomy" id="653357"/>
    <lineage>
        <taxon>Bacteria</taxon>
        <taxon>Bacillati</taxon>
        <taxon>Actinomycetota</taxon>
        <taxon>Actinomycetes</taxon>
        <taxon>Kitasatosporales</taxon>
        <taxon>Streptomycetaceae</taxon>
        <taxon>Streptomyces</taxon>
    </lineage>
</organism>
<proteinExistence type="inferred from homology"/>
<dbReference type="Proteomes" id="UP001499984">
    <property type="component" value="Unassembled WGS sequence"/>
</dbReference>
<evidence type="ECO:0000313" key="7">
    <source>
        <dbReference type="Proteomes" id="UP001499984"/>
    </source>
</evidence>
<dbReference type="InterPro" id="IPR006311">
    <property type="entry name" value="TAT_signal"/>
</dbReference>
<name>A0ABP7UDT4_9ACTN</name>
<dbReference type="PANTHER" id="PTHR43563:SF1">
    <property type="entry name" value="AMINE OXIDASE [FLAVIN-CONTAINING] B"/>
    <property type="match status" value="1"/>
</dbReference>
<dbReference type="SUPFAM" id="SSF51905">
    <property type="entry name" value="FAD/NAD(P)-binding domain"/>
    <property type="match status" value="1"/>
</dbReference>
<dbReference type="InterPro" id="IPR002937">
    <property type="entry name" value="Amino_oxidase"/>
</dbReference>
<dbReference type="InterPro" id="IPR036188">
    <property type="entry name" value="FAD/NAD-bd_sf"/>
</dbReference>
<comment type="cofactor">
    <cofactor evidence="1">
        <name>FAD</name>
        <dbReference type="ChEBI" id="CHEBI:57692"/>
    </cofactor>
</comment>
<evidence type="ECO:0000256" key="2">
    <source>
        <dbReference type="ARBA" id="ARBA00005995"/>
    </source>
</evidence>
<comment type="similarity">
    <text evidence="2">Belongs to the flavin monoamine oxidase family.</text>
</comment>
<dbReference type="RefSeq" id="WP_345008619.1">
    <property type="nucleotide sequence ID" value="NZ_BAAAZY010000003.1"/>
</dbReference>
<evidence type="ECO:0000313" key="6">
    <source>
        <dbReference type="EMBL" id="GAA4041253.1"/>
    </source>
</evidence>
<keyword evidence="7" id="KW-1185">Reference proteome</keyword>
<sequence length="477" mass="51146">MSPDTRPGDPAIPSAADQGARRRTVLRAAGLTALLGATGVTRAAAAEPAEAGGHDVIVIGAGFAGVTAARELSRGGLRPLVLEAQGRIGGRTYTAEFAGEKVELGGAWFDEGHPHAWKELQHYGLQRTVDQAPEVAFFPAEQGYRAYTPAEGFGRLAELVTPVFDGSKEYFPRPLDPFAREDLVRPLDRTTLIERIDALNLAPVDRAWVTGNLGGLSGGSARGSLTQMAQWWALSDWNYDKFSSATSSRLVHGTAAFIEAMLADADADLRLNSPVTRIEDHGSHVRVTTRRGTTYRARAAVVAVPVNVWNRITFAPGLPAEYRRLAEETVAVPSAKKIWLHIRSDQGLFYAAGAEGVPGLGDVIPTQRLGDGHLAYAFSADPALDVTDRAQIQASLRRWVPDAEVLAVRGHDWGNDPFARGGWTYKRPGQLTGPLRAVQRPVGRLSFAGSDIALGWSGWVDGAIESGLRAAGQVLGR</sequence>
<dbReference type="PRINTS" id="PR00757">
    <property type="entry name" value="AMINEOXDASEF"/>
</dbReference>
<evidence type="ECO:0000259" key="5">
    <source>
        <dbReference type="Pfam" id="PF01593"/>
    </source>
</evidence>
<evidence type="ECO:0000256" key="4">
    <source>
        <dbReference type="SAM" id="MobiDB-lite"/>
    </source>
</evidence>
<accession>A0ABP7UDT4</accession>
<protein>
    <recommendedName>
        <fullName evidence="5">Amine oxidase domain-containing protein</fullName>
    </recommendedName>
</protein>